<sequence>MAGAKEAGPGVLVLVAGPSGAGKDTLIGAARAHFHGDERFAFPRRIVTRASDGTEQVREVSLAEFDAMEHRGGLFLAWRAHGLAYGVPVDARDHLGEGRVVVVNVSRRIIRAAFSVWPRSHAVYVHVAQEILQARLQRRGRETAEQIGARLSRAATMAGSASHAPEGTTVIDNSGPLEHATRAFIDTLEAQADRAQRAMSRKGAA</sequence>
<accession>A0A397PDP1</accession>
<comment type="caution">
    <text evidence="8">The sequence shown here is derived from an EMBL/GenBank/DDBJ whole genome shotgun (WGS) entry which is preliminary data.</text>
</comment>
<dbReference type="GO" id="GO:0019634">
    <property type="term" value="P:organic phosphonate metabolic process"/>
    <property type="evidence" value="ECO:0007669"/>
    <property type="project" value="UniProtKB-UniRule"/>
</dbReference>
<dbReference type="SMART" id="SM00072">
    <property type="entry name" value="GuKc"/>
    <property type="match status" value="1"/>
</dbReference>
<dbReference type="Gene3D" id="3.40.50.300">
    <property type="entry name" value="P-loop containing nucleotide triphosphate hydrolases"/>
    <property type="match status" value="1"/>
</dbReference>
<organism evidence="8 9">
    <name type="scientific">Dichotomicrobium thermohalophilum</name>
    <dbReference type="NCBI Taxonomy" id="933063"/>
    <lineage>
        <taxon>Bacteria</taxon>
        <taxon>Pseudomonadati</taxon>
        <taxon>Pseudomonadota</taxon>
        <taxon>Alphaproteobacteria</taxon>
        <taxon>Hyphomicrobiales</taxon>
        <taxon>Hyphomicrobiaceae</taxon>
        <taxon>Dichotomicrobium</taxon>
    </lineage>
</organism>
<keyword evidence="5 6" id="KW-0067">ATP-binding</keyword>
<dbReference type="InterPro" id="IPR027417">
    <property type="entry name" value="P-loop_NTPase"/>
</dbReference>
<comment type="similarity">
    <text evidence="6">Belongs to the ribose 1,5-bisphosphokinase family.</text>
</comment>
<feature type="domain" description="Guanylate kinase/L-type calcium channel beta subunit" evidence="7">
    <location>
        <begin position="9"/>
        <end position="192"/>
    </location>
</feature>
<comment type="catalytic activity">
    <reaction evidence="1 6">
        <text>alpha-D-ribose 1,5-bisphosphate + ATP = 5-phospho-alpha-D-ribose 1-diphosphate + ADP</text>
        <dbReference type="Rhea" id="RHEA:20109"/>
        <dbReference type="ChEBI" id="CHEBI:30616"/>
        <dbReference type="ChEBI" id="CHEBI:58017"/>
        <dbReference type="ChEBI" id="CHEBI:68688"/>
        <dbReference type="ChEBI" id="CHEBI:456216"/>
        <dbReference type="EC" id="2.7.4.23"/>
    </reaction>
</comment>
<keyword evidence="4 6" id="KW-0547">Nucleotide-binding</keyword>
<dbReference type="GO" id="GO:0006015">
    <property type="term" value="P:5-phosphoribose 1-diphosphate biosynthetic process"/>
    <property type="evidence" value="ECO:0007669"/>
    <property type="project" value="UniProtKB-UniRule"/>
</dbReference>
<evidence type="ECO:0000259" key="7">
    <source>
        <dbReference type="SMART" id="SM00072"/>
    </source>
</evidence>
<dbReference type="EC" id="2.7.4.23" evidence="6"/>
<evidence type="ECO:0000256" key="2">
    <source>
        <dbReference type="ARBA" id="ARBA00005069"/>
    </source>
</evidence>
<evidence type="ECO:0000256" key="4">
    <source>
        <dbReference type="ARBA" id="ARBA00022741"/>
    </source>
</evidence>
<feature type="binding site" evidence="6">
    <location>
        <begin position="17"/>
        <end position="24"/>
    </location>
    <ligand>
        <name>ATP</name>
        <dbReference type="ChEBI" id="CHEBI:30616"/>
    </ligand>
</feature>
<evidence type="ECO:0000256" key="6">
    <source>
        <dbReference type="HAMAP-Rule" id="MF_00836"/>
    </source>
</evidence>
<dbReference type="NCBIfam" id="TIGR02322">
    <property type="entry name" value="phosphon_PhnN"/>
    <property type="match status" value="1"/>
</dbReference>
<dbReference type="RefSeq" id="WP_119061989.1">
    <property type="nucleotide sequence ID" value="NZ_QXDF01000002.1"/>
</dbReference>
<dbReference type="InterPro" id="IPR012699">
    <property type="entry name" value="PhnN"/>
</dbReference>
<dbReference type="UniPathway" id="UPA00087">
    <property type="reaction ID" value="UER00175"/>
</dbReference>
<dbReference type="HAMAP" id="MF_00836">
    <property type="entry name" value="PhnN"/>
    <property type="match status" value="1"/>
</dbReference>
<evidence type="ECO:0000256" key="1">
    <source>
        <dbReference type="ARBA" id="ARBA00000373"/>
    </source>
</evidence>
<comment type="function">
    <text evidence="6">Catalyzes the phosphorylation of ribose 1,5-bisphosphate to 5-phospho-D-ribosyl alpha-1-diphosphate (PRPP).</text>
</comment>
<proteinExistence type="inferred from homology"/>
<gene>
    <name evidence="6" type="primary">phnN</name>
    <name evidence="8" type="ORF">BXY53_2178</name>
</gene>
<keyword evidence="3 6" id="KW-0808">Transferase</keyword>
<evidence type="ECO:0000313" key="8">
    <source>
        <dbReference type="EMBL" id="RIA47620.1"/>
    </source>
</evidence>
<name>A0A397PDP1_9HYPH</name>
<protein>
    <recommendedName>
        <fullName evidence="6">Ribose 1,5-bisphosphate phosphokinase PhnN</fullName>
        <ecNumber evidence="6">2.7.4.23</ecNumber>
    </recommendedName>
    <alternativeName>
        <fullName evidence="6">Ribose 1,5-bisphosphokinase</fullName>
    </alternativeName>
</protein>
<keyword evidence="9" id="KW-1185">Reference proteome</keyword>
<dbReference type="AlphaFoldDB" id="A0A397PDP1"/>
<dbReference type="Proteomes" id="UP000266273">
    <property type="component" value="Unassembled WGS sequence"/>
</dbReference>
<reference evidence="8 9" key="1">
    <citation type="submission" date="2018-08" db="EMBL/GenBank/DDBJ databases">
        <title>Genomic Encyclopedia of Archaeal and Bacterial Type Strains, Phase II (KMG-II): from individual species to whole genera.</title>
        <authorList>
            <person name="Goeker M."/>
        </authorList>
    </citation>
    <scope>NUCLEOTIDE SEQUENCE [LARGE SCALE GENOMIC DNA]</scope>
    <source>
        <strain evidence="8 9">DSM 5002</strain>
    </source>
</reference>
<evidence type="ECO:0000256" key="3">
    <source>
        <dbReference type="ARBA" id="ARBA00022679"/>
    </source>
</evidence>
<comment type="pathway">
    <text evidence="2 6">Metabolic intermediate biosynthesis; 5-phospho-alpha-D-ribose 1-diphosphate biosynthesis; 5-phospho-alpha-D-ribose 1-diphosphate from D-ribose 5-phosphate (route II): step 3/3.</text>
</comment>
<evidence type="ECO:0000313" key="9">
    <source>
        <dbReference type="Proteomes" id="UP000266273"/>
    </source>
</evidence>
<dbReference type="GO" id="GO:0033863">
    <property type="term" value="F:ribose 1,5-bisphosphate phosphokinase activity"/>
    <property type="evidence" value="ECO:0007669"/>
    <property type="project" value="UniProtKB-UniRule"/>
</dbReference>
<dbReference type="SUPFAM" id="SSF52540">
    <property type="entry name" value="P-loop containing nucleoside triphosphate hydrolases"/>
    <property type="match status" value="1"/>
</dbReference>
<evidence type="ECO:0000256" key="5">
    <source>
        <dbReference type="ARBA" id="ARBA00022840"/>
    </source>
</evidence>
<dbReference type="OrthoDB" id="341217at2"/>
<keyword evidence="8" id="KW-0418">Kinase</keyword>
<dbReference type="GO" id="GO:0005524">
    <property type="term" value="F:ATP binding"/>
    <property type="evidence" value="ECO:0007669"/>
    <property type="project" value="UniProtKB-KW"/>
</dbReference>
<dbReference type="EMBL" id="QXDF01000002">
    <property type="protein sequence ID" value="RIA47620.1"/>
    <property type="molecule type" value="Genomic_DNA"/>
</dbReference>
<dbReference type="InterPro" id="IPR008145">
    <property type="entry name" value="GK/Ca_channel_bsu"/>
</dbReference>